<dbReference type="KEGG" id="cvn:111119497"/>
<name>A0A8B8CJQ8_CRAVI</name>
<dbReference type="RefSeq" id="XP_022315414.1">
    <property type="nucleotide sequence ID" value="XM_022459706.1"/>
</dbReference>
<proteinExistence type="predicted"/>
<sequence length="124" mass="13883">MAGVRVPFYEEFLLKFEDGSHPDVTVVLNRNDAQRIKAGDKDFIEQIKASLIESEAEKDARSCAAAEGKAEESERSNISSRLPAEEKAKESERSNISSRLPAEEKASKCLLLEDIFVRVGLFFF</sequence>
<organism evidence="2 3">
    <name type="scientific">Crassostrea virginica</name>
    <name type="common">Eastern oyster</name>
    <dbReference type="NCBI Taxonomy" id="6565"/>
    <lineage>
        <taxon>Eukaryota</taxon>
        <taxon>Metazoa</taxon>
        <taxon>Spiralia</taxon>
        <taxon>Lophotrochozoa</taxon>
        <taxon>Mollusca</taxon>
        <taxon>Bivalvia</taxon>
        <taxon>Autobranchia</taxon>
        <taxon>Pteriomorphia</taxon>
        <taxon>Ostreida</taxon>
        <taxon>Ostreoidea</taxon>
        <taxon>Ostreidae</taxon>
        <taxon>Crassostrea</taxon>
    </lineage>
</organism>
<keyword evidence="2" id="KW-1185">Reference proteome</keyword>
<evidence type="ECO:0000313" key="3">
    <source>
        <dbReference type="RefSeq" id="XP_022315414.1"/>
    </source>
</evidence>
<accession>A0A8B8CJQ8</accession>
<dbReference type="AlphaFoldDB" id="A0A8B8CJQ8"/>
<feature type="region of interest" description="Disordered" evidence="1">
    <location>
        <begin position="62"/>
        <end position="103"/>
    </location>
</feature>
<dbReference type="Proteomes" id="UP000694844">
    <property type="component" value="Chromosome 1"/>
</dbReference>
<dbReference type="GeneID" id="111119497"/>
<protein>
    <submittedName>
        <fullName evidence="3">Uncharacterized protein LOC111119497</fullName>
    </submittedName>
</protein>
<feature type="compositionally biased region" description="Basic and acidic residues" evidence="1">
    <location>
        <begin position="83"/>
        <end position="93"/>
    </location>
</feature>
<gene>
    <name evidence="3" type="primary">LOC111119497</name>
</gene>
<evidence type="ECO:0000313" key="2">
    <source>
        <dbReference type="Proteomes" id="UP000694844"/>
    </source>
</evidence>
<reference evidence="2" key="1">
    <citation type="submission" date="2024-06" db="UniProtKB">
        <authorList>
            <consortium name="RefSeq"/>
        </authorList>
    </citation>
    <scope>NUCLEOTIDE SEQUENCE [LARGE SCALE GENOMIC DNA]</scope>
</reference>
<reference evidence="3" key="2">
    <citation type="submission" date="2025-08" db="UniProtKB">
        <authorList>
            <consortium name="RefSeq"/>
        </authorList>
    </citation>
    <scope>IDENTIFICATION</scope>
    <source>
        <tissue evidence="3">Whole sample</tissue>
    </source>
</reference>
<evidence type="ECO:0000256" key="1">
    <source>
        <dbReference type="SAM" id="MobiDB-lite"/>
    </source>
</evidence>